<feature type="chain" id="PRO_5047299599" description="Phosphatase" evidence="2">
    <location>
        <begin position="22"/>
        <end position="66"/>
    </location>
</feature>
<feature type="signal peptide" evidence="2">
    <location>
        <begin position="1"/>
        <end position="21"/>
    </location>
</feature>
<reference evidence="3 4" key="1">
    <citation type="journal article" date="2018" name="J. Microbiol.">
        <title>Bacillus spongiae sp. nov., isolated from sponge of Jeju Island.</title>
        <authorList>
            <person name="Lee G.E."/>
            <person name="Im W.T."/>
            <person name="Park J.S."/>
        </authorList>
    </citation>
    <scope>NUCLEOTIDE SEQUENCE [LARGE SCALE GENOMIC DNA]</scope>
    <source>
        <strain evidence="3 4">135PIL107-10</strain>
    </source>
</reference>
<proteinExistence type="predicted"/>
<feature type="region of interest" description="Disordered" evidence="1">
    <location>
        <begin position="36"/>
        <end position="66"/>
    </location>
</feature>
<organism evidence="3 4">
    <name type="scientific">Bacillus spongiae</name>
    <dbReference type="NCBI Taxonomy" id="2683610"/>
    <lineage>
        <taxon>Bacteria</taxon>
        <taxon>Bacillati</taxon>
        <taxon>Bacillota</taxon>
        <taxon>Bacilli</taxon>
        <taxon>Bacillales</taxon>
        <taxon>Bacillaceae</taxon>
        <taxon>Bacillus</taxon>
    </lineage>
</organism>
<dbReference type="EMBL" id="JBBAXC010000007">
    <property type="protein sequence ID" value="MEI5907494.1"/>
    <property type="molecule type" value="Genomic_DNA"/>
</dbReference>
<gene>
    <name evidence="3" type="ORF">WAK64_10535</name>
</gene>
<evidence type="ECO:0000256" key="2">
    <source>
        <dbReference type="SAM" id="SignalP"/>
    </source>
</evidence>
<keyword evidence="4" id="KW-1185">Reference proteome</keyword>
<keyword evidence="2" id="KW-0732">Signal</keyword>
<name>A0ABU8HDQ1_9BACI</name>
<evidence type="ECO:0000313" key="3">
    <source>
        <dbReference type="EMBL" id="MEI5907494.1"/>
    </source>
</evidence>
<accession>A0ABU8HDQ1</accession>
<evidence type="ECO:0000256" key="1">
    <source>
        <dbReference type="SAM" id="MobiDB-lite"/>
    </source>
</evidence>
<dbReference type="Proteomes" id="UP001312865">
    <property type="component" value="Unassembled WGS sequence"/>
</dbReference>
<dbReference type="RefSeq" id="WP_336586928.1">
    <property type="nucleotide sequence ID" value="NZ_JBBAXC010000007.1"/>
</dbReference>
<comment type="caution">
    <text evidence="3">The sequence shown here is derived from an EMBL/GenBank/DDBJ whole genome shotgun (WGS) entry which is preliminary data.</text>
</comment>
<sequence>MKKVSKAIIFSIVMISVSFGASNYIGAEELPPVHAGELPPVHAGELPPVHAGELPPVHSTELPPVH</sequence>
<evidence type="ECO:0008006" key="5">
    <source>
        <dbReference type="Google" id="ProtNLM"/>
    </source>
</evidence>
<protein>
    <recommendedName>
        <fullName evidence="5">Phosphatase</fullName>
    </recommendedName>
</protein>
<evidence type="ECO:0000313" key="4">
    <source>
        <dbReference type="Proteomes" id="UP001312865"/>
    </source>
</evidence>